<accession>A0A8S5R1E8</accession>
<feature type="transmembrane region" description="Helical" evidence="1">
    <location>
        <begin position="43"/>
        <end position="63"/>
    </location>
</feature>
<name>A0A8S5R1E8_9CAUD</name>
<evidence type="ECO:0000256" key="1">
    <source>
        <dbReference type="SAM" id="Phobius"/>
    </source>
</evidence>
<organism evidence="2">
    <name type="scientific">Siphoviridae sp. ctljn1</name>
    <dbReference type="NCBI Taxonomy" id="2826448"/>
    <lineage>
        <taxon>Viruses</taxon>
        <taxon>Duplodnaviria</taxon>
        <taxon>Heunggongvirae</taxon>
        <taxon>Uroviricota</taxon>
        <taxon>Caudoviricetes</taxon>
    </lineage>
</organism>
<feature type="transmembrane region" description="Helical" evidence="1">
    <location>
        <begin position="20"/>
        <end position="36"/>
    </location>
</feature>
<reference evidence="2" key="1">
    <citation type="journal article" date="2021" name="Proc. Natl. Acad. Sci. U.S.A.">
        <title>A Catalog of Tens of Thousands of Viruses from Human Metagenomes Reveals Hidden Associations with Chronic Diseases.</title>
        <authorList>
            <person name="Tisza M.J."/>
            <person name="Buck C.B."/>
        </authorList>
    </citation>
    <scope>NUCLEOTIDE SEQUENCE</scope>
    <source>
        <strain evidence="2">Ctljn1</strain>
    </source>
</reference>
<keyword evidence="1" id="KW-0472">Membrane</keyword>
<proteinExistence type="predicted"/>
<protein>
    <submittedName>
        <fullName evidence="2">Holin</fullName>
    </submittedName>
</protein>
<dbReference type="InterPro" id="IPR020109">
    <property type="entry name" value="Holin_r1t"/>
</dbReference>
<dbReference type="Pfam" id="PF16945">
    <property type="entry name" value="Phage_r1t_holin"/>
    <property type="match status" value="1"/>
</dbReference>
<keyword evidence="1" id="KW-1133">Transmembrane helix</keyword>
<dbReference type="EMBL" id="BK015788">
    <property type="protein sequence ID" value="DAE24923.1"/>
    <property type="molecule type" value="Genomic_DNA"/>
</dbReference>
<sequence>MENLLSKDWWMKTLARAIRTFAQTLLASGLTGLGIGDVDWMNVLSVCALASLLSVAMCIVAGVPEADTNLDVSGIDYLDDESTEDSSEE</sequence>
<evidence type="ECO:0000313" key="2">
    <source>
        <dbReference type="EMBL" id="DAE24923.1"/>
    </source>
</evidence>
<keyword evidence="1" id="KW-0812">Transmembrane</keyword>